<keyword evidence="4" id="KW-0325">Glycoprotein</keyword>
<keyword evidence="3" id="KW-1015">Disulfide bond</keyword>
<dbReference type="GO" id="GO:0002764">
    <property type="term" value="P:immune response-regulating signaling pathway"/>
    <property type="evidence" value="ECO:0007669"/>
    <property type="project" value="TreeGrafter"/>
</dbReference>
<keyword evidence="2" id="KW-0677">Repeat</keyword>
<name>A0A093BS49_TAUER</name>
<proteinExistence type="predicted"/>
<keyword evidence="1" id="KW-0732">Signal</keyword>
<evidence type="ECO:0000256" key="1">
    <source>
        <dbReference type="ARBA" id="ARBA00022729"/>
    </source>
</evidence>
<evidence type="ECO:0000256" key="5">
    <source>
        <dbReference type="ARBA" id="ARBA00023319"/>
    </source>
</evidence>
<dbReference type="Pfam" id="PF00047">
    <property type="entry name" value="ig"/>
    <property type="match status" value="1"/>
</dbReference>
<evidence type="ECO:0000256" key="3">
    <source>
        <dbReference type="ARBA" id="ARBA00023157"/>
    </source>
</evidence>
<keyword evidence="8" id="KW-1185">Reference proteome</keyword>
<dbReference type="InterPro" id="IPR007110">
    <property type="entry name" value="Ig-like_dom"/>
</dbReference>
<sequence length="183" mass="20081">ASMITIFPKPPGVIPLGGSVSICCSCQCDGGNFVLYKNGHLFRTLEPRGSRAEFAISNATQEDTGAYSCHYLHGGTVLARSDIVNVIVEEFHLPTPDFSVLPGHDVAGGTQVTFRCTIEYSSAICFLYLEGQVRDLSWLSKERDHFSISRVRKGNGGHYSCQCRTTSIPFQWSASKTLDLVVR</sequence>
<dbReference type="PROSITE" id="PS50835">
    <property type="entry name" value="IG_LIKE"/>
    <property type="match status" value="1"/>
</dbReference>
<feature type="non-terminal residue" evidence="7">
    <location>
        <position position="1"/>
    </location>
</feature>
<dbReference type="EMBL" id="KL450143">
    <property type="protein sequence ID" value="KFV05013.1"/>
    <property type="molecule type" value="Genomic_DNA"/>
</dbReference>
<feature type="non-terminal residue" evidence="7">
    <location>
        <position position="183"/>
    </location>
</feature>
<accession>A0A093BS49</accession>
<dbReference type="SMART" id="SM00409">
    <property type="entry name" value="IG"/>
    <property type="match status" value="2"/>
</dbReference>
<gene>
    <name evidence="7" type="ORF">N340_06505</name>
</gene>
<dbReference type="PANTHER" id="PTHR11738:SF186">
    <property type="entry name" value="OSTEOCLAST-ASSOCIATED IMMUNOGLOBULIN-LIKE RECEPTOR"/>
    <property type="match status" value="1"/>
</dbReference>
<dbReference type="InterPro" id="IPR050412">
    <property type="entry name" value="Ig-like_Receptors_ImmuneReg"/>
</dbReference>
<evidence type="ECO:0000313" key="7">
    <source>
        <dbReference type="EMBL" id="KFV05013.1"/>
    </source>
</evidence>
<dbReference type="Proteomes" id="UP000053661">
    <property type="component" value="Unassembled WGS sequence"/>
</dbReference>
<dbReference type="FunFam" id="2.60.40.10:FF:000049">
    <property type="entry name" value="Leukocyte immunoglobulin-like receptor subfamily B member 1"/>
    <property type="match status" value="1"/>
</dbReference>
<keyword evidence="7" id="KW-0675">Receptor</keyword>
<evidence type="ECO:0000259" key="6">
    <source>
        <dbReference type="PROSITE" id="PS50835"/>
    </source>
</evidence>
<dbReference type="InterPro" id="IPR036179">
    <property type="entry name" value="Ig-like_dom_sf"/>
</dbReference>
<dbReference type="GO" id="GO:0007166">
    <property type="term" value="P:cell surface receptor signaling pathway"/>
    <property type="evidence" value="ECO:0007669"/>
    <property type="project" value="UniProtKB-ARBA"/>
</dbReference>
<evidence type="ECO:0000313" key="8">
    <source>
        <dbReference type="Proteomes" id="UP000053661"/>
    </source>
</evidence>
<keyword evidence="5" id="KW-0393">Immunoglobulin domain</keyword>
<feature type="domain" description="Ig-like" evidence="6">
    <location>
        <begin position="96"/>
        <end position="171"/>
    </location>
</feature>
<dbReference type="InterPro" id="IPR013151">
    <property type="entry name" value="Immunoglobulin_dom"/>
</dbReference>
<evidence type="ECO:0000256" key="2">
    <source>
        <dbReference type="ARBA" id="ARBA00022737"/>
    </source>
</evidence>
<dbReference type="InterPro" id="IPR003599">
    <property type="entry name" value="Ig_sub"/>
</dbReference>
<dbReference type="AlphaFoldDB" id="A0A093BS49"/>
<dbReference type="FunFam" id="2.60.40.10:FF:000033">
    <property type="entry name" value="Killer cell immunoglobulin-like receptor"/>
    <property type="match status" value="1"/>
</dbReference>
<organism evidence="7 8">
    <name type="scientific">Tauraco erythrolophus</name>
    <name type="common">Red-crested turaco</name>
    <dbReference type="NCBI Taxonomy" id="121530"/>
    <lineage>
        <taxon>Eukaryota</taxon>
        <taxon>Metazoa</taxon>
        <taxon>Chordata</taxon>
        <taxon>Craniata</taxon>
        <taxon>Vertebrata</taxon>
        <taxon>Euteleostomi</taxon>
        <taxon>Archelosauria</taxon>
        <taxon>Archosauria</taxon>
        <taxon>Dinosauria</taxon>
        <taxon>Saurischia</taxon>
        <taxon>Theropoda</taxon>
        <taxon>Coelurosauria</taxon>
        <taxon>Aves</taxon>
        <taxon>Neognathae</taxon>
        <taxon>Neoaves</taxon>
        <taxon>Otidimorphae</taxon>
        <taxon>Musophagiformes</taxon>
        <taxon>Musophagidae</taxon>
        <taxon>Tauraco</taxon>
    </lineage>
</organism>
<dbReference type="PANTHER" id="PTHR11738">
    <property type="entry name" value="MHC CLASS I NK CELL RECEPTOR"/>
    <property type="match status" value="1"/>
</dbReference>
<protein>
    <submittedName>
        <fullName evidence="7">Natural cytotoxicity triggering receptor 1</fullName>
    </submittedName>
</protein>
<dbReference type="Gene3D" id="2.60.40.10">
    <property type="entry name" value="Immunoglobulins"/>
    <property type="match status" value="2"/>
</dbReference>
<reference evidence="7 8" key="1">
    <citation type="submission" date="2014-04" db="EMBL/GenBank/DDBJ databases">
        <title>Genome evolution of avian class.</title>
        <authorList>
            <person name="Zhang G."/>
            <person name="Li C."/>
        </authorList>
    </citation>
    <scope>NUCLEOTIDE SEQUENCE [LARGE SCALE GENOMIC DNA]</scope>
    <source>
        <strain evidence="7">BGI_N340</strain>
    </source>
</reference>
<dbReference type="InterPro" id="IPR013783">
    <property type="entry name" value="Ig-like_fold"/>
</dbReference>
<dbReference type="SUPFAM" id="SSF48726">
    <property type="entry name" value="Immunoglobulin"/>
    <property type="match status" value="2"/>
</dbReference>
<evidence type="ECO:0000256" key="4">
    <source>
        <dbReference type="ARBA" id="ARBA00023180"/>
    </source>
</evidence>